<keyword evidence="7" id="KW-1185">Reference proteome</keyword>
<dbReference type="PANTHER" id="PTHR12151:SF25">
    <property type="entry name" value="LINALOOL DEHYDRATASE_ISOMERASE DOMAIN-CONTAINING PROTEIN"/>
    <property type="match status" value="1"/>
</dbReference>
<evidence type="ECO:0000313" key="6">
    <source>
        <dbReference type="EMBL" id="RFC63815.1"/>
    </source>
</evidence>
<feature type="binding site" evidence="3">
    <location>
        <position position="82"/>
    </location>
    <ligand>
        <name>Cu cation</name>
        <dbReference type="ChEBI" id="CHEBI:23378"/>
    </ligand>
</feature>
<feature type="binding site" evidence="3">
    <location>
        <position position="166"/>
    </location>
    <ligand>
        <name>Cu cation</name>
        <dbReference type="ChEBI" id="CHEBI:23378"/>
    </ligand>
</feature>
<gene>
    <name evidence="6" type="ORF">DY251_20575</name>
</gene>
<comment type="caution">
    <text evidence="6">The sequence shown here is derived from an EMBL/GenBank/DDBJ whole genome shotgun (WGS) entry which is preliminary data.</text>
</comment>
<evidence type="ECO:0000256" key="4">
    <source>
        <dbReference type="PIRSR" id="PIRSR603782-2"/>
    </source>
</evidence>
<reference evidence="7" key="1">
    <citation type="submission" date="2018-08" db="EMBL/GenBank/DDBJ databases">
        <authorList>
            <person name="Im W.T."/>
        </authorList>
    </citation>
    <scope>NUCLEOTIDE SEQUENCE [LARGE SCALE GENOMIC DNA]</scope>
    <source>
        <strain evidence="7">LA-28</strain>
    </source>
</reference>
<dbReference type="Gene3D" id="3.40.30.10">
    <property type="entry name" value="Glutaredoxin"/>
    <property type="match status" value="1"/>
</dbReference>
<dbReference type="AlphaFoldDB" id="A0A371X3L2"/>
<dbReference type="GO" id="GO:0046872">
    <property type="term" value="F:metal ion binding"/>
    <property type="evidence" value="ECO:0007669"/>
    <property type="project" value="UniProtKB-KW"/>
</dbReference>
<keyword evidence="5" id="KW-0472">Membrane</keyword>
<accession>A0A371X3L2</accession>
<dbReference type="EMBL" id="QURN01000026">
    <property type="protein sequence ID" value="RFC63815.1"/>
    <property type="molecule type" value="Genomic_DNA"/>
</dbReference>
<dbReference type="SUPFAM" id="SSF52833">
    <property type="entry name" value="Thioredoxin-like"/>
    <property type="match status" value="1"/>
</dbReference>
<dbReference type="FunFam" id="3.40.30.10:FF:000013">
    <property type="entry name" value="Blast:Protein SCO1 homolog, mitochondrial"/>
    <property type="match status" value="1"/>
</dbReference>
<dbReference type="CDD" id="cd02968">
    <property type="entry name" value="SCO"/>
    <property type="match status" value="1"/>
</dbReference>
<comment type="similarity">
    <text evidence="1">Belongs to the SCO1/2 family.</text>
</comment>
<protein>
    <submittedName>
        <fullName evidence="6">SCO family protein</fullName>
    </submittedName>
</protein>
<evidence type="ECO:0000256" key="3">
    <source>
        <dbReference type="PIRSR" id="PIRSR603782-1"/>
    </source>
</evidence>
<evidence type="ECO:0000256" key="1">
    <source>
        <dbReference type="ARBA" id="ARBA00010996"/>
    </source>
</evidence>
<dbReference type="Pfam" id="PF02630">
    <property type="entry name" value="SCO1-SenC"/>
    <property type="match status" value="1"/>
</dbReference>
<evidence type="ECO:0000313" key="7">
    <source>
        <dbReference type="Proteomes" id="UP000262379"/>
    </source>
</evidence>
<keyword evidence="3" id="KW-0479">Metal-binding</keyword>
<evidence type="ECO:0000256" key="5">
    <source>
        <dbReference type="SAM" id="Phobius"/>
    </source>
</evidence>
<evidence type="ECO:0000256" key="2">
    <source>
        <dbReference type="ARBA" id="ARBA00023008"/>
    </source>
</evidence>
<keyword evidence="5" id="KW-0812">Transmembrane</keyword>
<name>A0A371X3L2_9HYPH</name>
<sequence length="202" mass="21895">MSAVKLFRIAVWTAIALLCGILIGFSGYLPGTNSKEALGTGTARFGGPFQLTAHSGEAIDNATLAGKPYLVFFGFTHCPDICPTTLFELTDLMAEMGPLADRFTPLFITVDPERDTQEVLAQYMTAFDQRIVALRGNQAETDAVVKAFAAYYRKVPIEGGRYTMDHTAGIILMDAKGNFAGTLDIHEPRDTVLAKLRRLAGA</sequence>
<keyword evidence="4" id="KW-1015">Disulfide bond</keyword>
<organism evidence="6 7">
    <name type="scientific">Mesorhizobium denitrificans</name>
    <dbReference type="NCBI Taxonomy" id="2294114"/>
    <lineage>
        <taxon>Bacteria</taxon>
        <taxon>Pseudomonadati</taxon>
        <taxon>Pseudomonadota</taxon>
        <taxon>Alphaproteobacteria</taxon>
        <taxon>Hyphomicrobiales</taxon>
        <taxon>Phyllobacteriaceae</taxon>
        <taxon>Mesorhizobium</taxon>
    </lineage>
</organism>
<feature type="binding site" evidence="3">
    <location>
        <position position="78"/>
    </location>
    <ligand>
        <name>Cu cation</name>
        <dbReference type="ChEBI" id="CHEBI:23378"/>
    </ligand>
</feature>
<feature type="disulfide bond" description="Redox-active" evidence="4">
    <location>
        <begin position="78"/>
        <end position="82"/>
    </location>
</feature>
<keyword evidence="2 3" id="KW-0186">Copper</keyword>
<dbReference type="InterPro" id="IPR036249">
    <property type="entry name" value="Thioredoxin-like_sf"/>
</dbReference>
<dbReference type="PANTHER" id="PTHR12151">
    <property type="entry name" value="ELECTRON TRANSPORT PROTIN SCO1/SENC FAMILY MEMBER"/>
    <property type="match status" value="1"/>
</dbReference>
<dbReference type="Proteomes" id="UP000262379">
    <property type="component" value="Unassembled WGS sequence"/>
</dbReference>
<dbReference type="InterPro" id="IPR003782">
    <property type="entry name" value="SCO1/SenC"/>
</dbReference>
<proteinExistence type="inferred from homology"/>
<feature type="transmembrane region" description="Helical" evidence="5">
    <location>
        <begin position="6"/>
        <end position="29"/>
    </location>
</feature>
<keyword evidence="5" id="KW-1133">Transmembrane helix</keyword>